<dbReference type="NCBIfam" id="TIGR00254">
    <property type="entry name" value="GGDEF"/>
    <property type="match status" value="1"/>
</dbReference>
<dbReference type="Gene3D" id="3.30.70.270">
    <property type="match status" value="1"/>
</dbReference>
<keyword evidence="1" id="KW-0812">Transmembrane</keyword>
<evidence type="ECO:0000256" key="1">
    <source>
        <dbReference type="SAM" id="Phobius"/>
    </source>
</evidence>
<sequence length="685" mass="76949">MKICIAAERILQSRRVMIWVVGSYLLLAALWLLSSRVLPNLFIRDLERLHHFQVLFDISLILSSAIGLGFLTRRFLLLLQRKERELTQLVEGVCSAEGESFFTTLTANLAKSVDADYAFVCEFTDDSHSRVRTIAVHVDGLPAENFEFDLVGTPCGEVIRHEAQCFPARVREQFPLDHIAKQLQVESYAGIPLRDSTGQVLGPLAVFSRRPMADRHLAQLLLQLFAVRAATELERRRATKARDFIALHDELTGLPNRRLFCDLLGQELSRARQRREMVVAMFLDLDRFKNINDTLGHAVGDRLLKAVARRLETCLRREDLVGRLGGDEFMIMLTGIRSPLDVKSVAGKILDCLKPSFCLEGHELHIASSIGIALFPEFGGDVETLLKNADTALHRAKELGRNNYQFYSPDMNAKTMRQLGMEAELRKAIERNDLCLHYQPQFEIETGQVVGIEALVRWNHPERGMIPPEDFISLAEETGLIVSIGNWVLSRACAQNRALQDAGLSPLRMAVNLSPRQFNQRDLPEQVAKILRVTGLEPCWLELEITESIIMQDLETTIDQMVRLMELGVRISIDDFGTGYSSLSYLKRFPIQTLKIDRSFVRDIGSDSDDTAIVAAVIALAHNLKLEVVAEGVETQDQLNFLKSRGCDLAQGFLFSRPISAEALLELLLSQAAGPALKNRTRLAN</sequence>
<gene>
    <name evidence="4" type="ORF">DESUT3_20520</name>
</gene>
<dbReference type="Gene3D" id="3.20.20.450">
    <property type="entry name" value="EAL domain"/>
    <property type="match status" value="1"/>
</dbReference>
<dbReference type="PANTHER" id="PTHR44757">
    <property type="entry name" value="DIGUANYLATE CYCLASE DGCP"/>
    <property type="match status" value="1"/>
</dbReference>
<dbReference type="CDD" id="cd01948">
    <property type="entry name" value="EAL"/>
    <property type="match status" value="1"/>
</dbReference>
<dbReference type="InterPro" id="IPR052155">
    <property type="entry name" value="Biofilm_reg_signaling"/>
</dbReference>
<evidence type="ECO:0000259" key="2">
    <source>
        <dbReference type="PROSITE" id="PS50883"/>
    </source>
</evidence>
<dbReference type="PROSITE" id="PS50887">
    <property type="entry name" value="GGDEF"/>
    <property type="match status" value="1"/>
</dbReference>
<dbReference type="EMBL" id="AP024355">
    <property type="protein sequence ID" value="BCR04983.1"/>
    <property type="molecule type" value="Genomic_DNA"/>
</dbReference>
<dbReference type="InterPro" id="IPR001633">
    <property type="entry name" value="EAL_dom"/>
</dbReference>
<dbReference type="PANTHER" id="PTHR44757:SF2">
    <property type="entry name" value="BIOFILM ARCHITECTURE MAINTENANCE PROTEIN MBAA"/>
    <property type="match status" value="1"/>
</dbReference>
<dbReference type="InterPro" id="IPR000160">
    <property type="entry name" value="GGDEF_dom"/>
</dbReference>
<evidence type="ECO:0000313" key="5">
    <source>
        <dbReference type="Proteomes" id="UP001319827"/>
    </source>
</evidence>
<dbReference type="SMART" id="SM00052">
    <property type="entry name" value="EAL"/>
    <property type="match status" value="1"/>
</dbReference>
<keyword evidence="1" id="KW-0472">Membrane</keyword>
<feature type="transmembrane region" description="Helical" evidence="1">
    <location>
        <begin position="16"/>
        <end position="34"/>
    </location>
</feature>
<dbReference type="CDD" id="cd01949">
    <property type="entry name" value="GGDEF"/>
    <property type="match status" value="1"/>
</dbReference>
<keyword evidence="5" id="KW-1185">Reference proteome</keyword>
<protein>
    <recommendedName>
        <fullName evidence="6">Diguanylate cyclase/phosphodiesterase with GAF sensor</fullName>
    </recommendedName>
</protein>
<dbReference type="InterPro" id="IPR029787">
    <property type="entry name" value="Nucleotide_cyclase"/>
</dbReference>
<reference evidence="4 5" key="1">
    <citation type="journal article" date="2016" name="C (Basel)">
        <title>Selective Growth of and Electricity Production by Marine Exoelectrogenic Bacteria in Self-Aggregated Hydrogel of Microbially Reduced Graphene Oxide.</title>
        <authorList>
            <person name="Yoshida N."/>
            <person name="Goto Y."/>
            <person name="Miyata Y."/>
        </authorList>
    </citation>
    <scope>NUCLEOTIDE SEQUENCE [LARGE SCALE GENOMIC DNA]</scope>
    <source>
        <strain evidence="4 5">NIT-T3</strain>
    </source>
</reference>
<feature type="domain" description="GGDEF" evidence="3">
    <location>
        <begin position="276"/>
        <end position="409"/>
    </location>
</feature>
<accession>A0ABN6DXW6</accession>
<keyword evidence="1" id="KW-1133">Transmembrane helix</keyword>
<dbReference type="Pfam" id="PF00990">
    <property type="entry name" value="GGDEF"/>
    <property type="match status" value="1"/>
</dbReference>
<evidence type="ECO:0008006" key="6">
    <source>
        <dbReference type="Google" id="ProtNLM"/>
    </source>
</evidence>
<dbReference type="InterPro" id="IPR003018">
    <property type="entry name" value="GAF"/>
</dbReference>
<reference evidence="4 5" key="2">
    <citation type="journal article" date="2021" name="Int. J. Syst. Evol. Microbiol.">
        <title>Isolation and Polyphasic Characterization of Desulfuromonas versatilis sp. Nov., an Electrogenic Bacteria Capable of Versatile Metabolism Isolated from a Graphene Oxide-Reducing Enrichment Culture.</title>
        <authorList>
            <person name="Xie L."/>
            <person name="Yoshida N."/>
            <person name="Ishii S."/>
            <person name="Meng L."/>
        </authorList>
    </citation>
    <scope>NUCLEOTIDE SEQUENCE [LARGE SCALE GENOMIC DNA]</scope>
    <source>
        <strain evidence="4 5">NIT-T3</strain>
    </source>
</reference>
<organism evidence="4 5">
    <name type="scientific">Desulfuromonas versatilis</name>
    <dbReference type="NCBI Taxonomy" id="2802975"/>
    <lineage>
        <taxon>Bacteria</taxon>
        <taxon>Pseudomonadati</taxon>
        <taxon>Thermodesulfobacteriota</taxon>
        <taxon>Desulfuromonadia</taxon>
        <taxon>Desulfuromonadales</taxon>
        <taxon>Desulfuromonadaceae</taxon>
        <taxon>Desulfuromonas</taxon>
    </lineage>
</organism>
<feature type="domain" description="EAL" evidence="2">
    <location>
        <begin position="418"/>
        <end position="672"/>
    </location>
</feature>
<dbReference type="Gene3D" id="3.30.450.40">
    <property type="match status" value="1"/>
</dbReference>
<dbReference type="InterPro" id="IPR029016">
    <property type="entry name" value="GAF-like_dom_sf"/>
</dbReference>
<dbReference type="SMART" id="SM00267">
    <property type="entry name" value="GGDEF"/>
    <property type="match status" value="1"/>
</dbReference>
<proteinExistence type="predicted"/>
<dbReference type="SUPFAM" id="SSF141868">
    <property type="entry name" value="EAL domain-like"/>
    <property type="match status" value="1"/>
</dbReference>
<dbReference type="InterPro" id="IPR035919">
    <property type="entry name" value="EAL_sf"/>
</dbReference>
<feature type="transmembrane region" description="Helical" evidence="1">
    <location>
        <begin position="54"/>
        <end position="72"/>
    </location>
</feature>
<dbReference type="SUPFAM" id="SSF55073">
    <property type="entry name" value="Nucleotide cyclase"/>
    <property type="match status" value="1"/>
</dbReference>
<evidence type="ECO:0000313" key="4">
    <source>
        <dbReference type="EMBL" id="BCR04983.1"/>
    </source>
</evidence>
<dbReference type="PROSITE" id="PS50883">
    <property type="entry name" value="EAL"/>
    <property type="match status" value="1"/>
</dbReference>
<dbReference type="SMART" id="SM00065">
    <property type="entry name" value="GAF"/>
    <property type="match status" value="1"/>
</dbReference>
<dbReference type="SUPFAM" id="SSF55781">
    <property type="entry name" value="GAF domain-like"/>
    <property type="match status" value="1"/>
</dbReference>
<dbReference type="InterPro" id="IPR043128">
    <property type="entry name" value="Rev_trsase/Diguanyl_cyclase"/>
</dbReference>
<dbReference type="Proteomes" id="UP001319827">
    <property type="component" value="Chromosome"/>
</dbReference>
<dbReference type="Pfam" id="PF00563">
    <property type="entry name" value="EAL"/>
    <property type="match status" value="1"/>
</dbReference>
<evidence type="ECO:0000259" key="3">
    <source>
        <dbReference type="PROSITE" id="PS50887"/>
    </source>
</evidence>
<dbReference type="RefSeq" id="WP_225911671.1">
    <property type="nucleotide sequence ID" value="NZ_AP024355.1"/>
</dbReference>
<name>A0ABN6DXW6_9BACT</name>